<evidence type="ECO:0000313" key="2">
    <source>
        <dbReference type="EMBL" id="RCV08322.1"/>
    </source>
</evidence>
<protein>
    <submittedName>
        <fullName evidence="2">Uncharacterized protein</fullName>
    </submittedName>
</protein>
<name>A0A368PRP9_SETIT</name>
<reference evidence="2" key="2">
    <citation type="submission" date="2015-07" db="EMBL/GenBank/DDBJ databases">
        <authorList>
            <person name="Noorani M."/>
        </authorList>
    </citation>
    <scope>NUCLEOTIDE SEQUENCE</scope>
    <source>
        <strain evidence="2">Yugu1</strain>
    </source>
</reference>
<dbReference type="EMBL" id="CM003528">
    <property type="protein sequence ID" value="RCV08322.1"/>
    <property type="molecule type" value="Genomic_DNA"/>
</dbReference>
<accession>A0A368PRP9</accession>
<reference evidence="2" key="1">
    <citation type="journal article" date="2012" name="Nat. Biotechnol.">
        <title>Reference genome sequence of the model plant Setaria.</title>
        <authorList>
            <person name="Bennetzen J.L."/>
            <person name="Schmutz J."/>
            <person name="Wang H."/>
            <person name="Percifield R."/>
            <person name="Hawkins J."/>
            <person name="Pontaroli A.C."/>
            <person name="Estep M."/>
            <person name="Feng L."/>
            <person name="Vaughn J.N."/>
            <person name="Grimwood J."/>
            <person name="Jenkins J."/>
            <person name="Barry K."/>
            <person name="Lindquist E."/>
            <person name="Hellsten U."/>
            <person name="Deshpande S."/>
            <person name="Wang X."/>
            <person name="Wu X."/>
            <person name="Mitros T."/>
            <person name="Triplett J."/>
            <person name="Yang X."/>
            <person name="Ye C.Y."/>
            <person name="Mauro-Herrera M."/>
            <person name="Wang L."/>
            <person name="Li P."/>
            <person name="Sharma M."/>
            <person name="Sharma R."/>
            <person name="Ronald P.C."/>
            <person name="Panaud O."/>
            <person name="Kellogg E.A."/>
            <person name="Brutnell T.P."/>
            <person name="Doust A.N."/>
            <person name="Tuskan G.A."/>
            <person name="Rokhsar D."/>
            <person name="Devos K.M."/>
        </authorList>
    </citation>
    <scope>NUCLEOTIDE SEQUENCE [LARGE SCALE GENOMIC DNA]</scope>
    <source>
        <strain evidence="2">Yugu1</strain>
    </source>
</reference>
<evidence type="ECO:0000256" key="1">
    <source>
        <dbReference type="SAM" id="MobiDB-lite"/>
    </source>
</evidence>
<organism evidence="2">
    <name type="scientific">Setaria italica</name>
    <name type="common">Foxtail millet</name>
    <name type="synonym">Panicum italicum</name>
    <dbReference type="NCBI Taxonomy" id="4555"/>
    <lineage>
        <taxon>Eukaryota</taxon>
        <taxon>Viridiplantae</taxon>
        <taxon>Streptophyta</taxon>
        <taxon>Embryophyta</taxon>
        <taxon>Tracheophyta</taxon>
        <taxon>Spermatophyta</taxon>
        <taxon>Magnoliopsida</taxon>
        <taxon>Liliopsida</taxon>
        <taxon>Poales</taxon>
        <taxon>Poaceae</taxon>
        <taxon>PACMAD clade</taxon>
        <taxon>Panicoideae</taxon>
        <taxon>Panicodae</taxon>
        <taxon>Paniceae</taxon>
        <taxon>Cenchrinae</taxon>
        <taxon>Setaria</taxon>
    </lineage>
</organism>
<feature type="region of interest" description="Disordered" evidence="1">
    <location>
        <begin position="1"/>
        <end position="26"/>
    </location>
</feature>
<proteinExistence type="predicted"/>
<sequence>MGAPVAAVGSGWARIHPPSPHTARRHARAPFSAIWTRMRRQLIRRCFSRRRRLLLPHPVPSRREGLSFNYSTAQSGGSHKSIKCMPCCKRYIGNAFSSFHTLTGQIAQRHDLLKCLVLVNCAKDLLILSKCLHSQNSTGNWFVKLLQC</sequence>
<gene>
    <name evidence="2" type="ORF">SETIT_1G316600v2</name>
</gene>
<dbReference type="AlphaFoldDB" id="A0A368PRP9"/>